<name>G6YYI4_9GAMM</name>
<dbReference type="AlphaFoldDB" id="G6YYI4"/>
<gene>
    <name evidence="1" type="ORF">KYE_20794</name>
</gene>
<dbReference type="EMBL" id="AGTR01000085">
    <property type="protein sequence ID" value="EHJ02787.1"/>
    <property type="molecule type" value="Genomic_DNA"/>
</dbReference>
<evidence type="ECO:0000313" key="2">
    <source>
        <dbReference type="Proteomes" id="UP000003208"/>
    </source>
</evidence>
<protein>
    <submittedName>
        <fullName evidence="1">Uncharacterized protein</fullName>
    </submittedName>
</protein>
<sequence length="72" mass="7954">MRMIPGPWQGIRTQFVNSMNLVNMEPTPKGMERTGSGYKPPAPVMHFGVAKNAEEQKQISRLNSLIAKVSLG</sequence>
<evidence type="ECO:0000313" key="1">
    <source>
        <dbReference type="EMBL" id="EHJ02787.1"/>
    </source>
</evidence>
<dbReference type="Proteomes" id="UP000003208">
    <property type="component" value="Unassembled WGS sequence"/>
</dbReference>
<reference evidence="1 2" key="1">
    <citation type="journal article" date="2012" name="J. Bacteriol.">
        <title>Genome sequence of deep-sea manganese-oxidizing bacterium Marinobacter manganoxydans MnI7-9.</title>
        <authorList>
            <person name="Wang H."/>
            <person name="Li H."/>
            <person name="Shao Z."/>
            <person name="Liao S."/>
            <person name="Johnstone L."/>
            <person name="Rensing C."/>
            <person name="Wang G."/>
        </authorList>
    </citation>
    <scope>NUCLEOTIDE SEQUENCE [LARGE SCALE GENOMIC DNA]</scope>
    <source>
        <strain evidence="1 2">MnI7-9</strain>
    </source>
</reference>
<accession>G6YYI4</accession>
<proteinExistence type="predicted"/>
<keyword evidence="2" id="KW-1185">Reference proteome</keyword>
<organism evidence="1 2">
    <name type="scientific">Marinobacter manganoxydans MnI7-9</name>
    <dbReference type="NCBI Taxonomy" id="1094979"/>
    <lineage>
        <taxon>Bacteria</taxon>
        <taxon>Pseudomonadati</taxon>
        <taxon>Pseudomonadota</taxon>
        <taxon>Gammaproteobacteria</taxon>
        <taxon>Pseudomonadales</taxon>
        <taxon>Marinobacteraceae</taxon>
        <taxon>Marinobacter</taxon>
    </lineage>
</organism>